<dbReference type="EMBL" id="MKIO01000020">
    <property type="protein sequence ID" value="OLP56987.1"/>
    <property type="molecule type" value="Genomic_DNA"/>
</dbReference>
<keyword evidence="5" id="KW-0574">Periplasm</keyword>
<evidence type="ECO:0000256" key="1">
    <source>
        <dbReference type="ARBA" id="ARBA00004418"/>
    </source>
</evidence>
<evidence type="ECO:0000259" key="8">
    <source>
        <dbReference type="Pfam" id="PF04234"/>
    </source>
</evidence>
<dbReference type="PANTHER" id="PTHR34820">
    <property type="entry name" value="INNER MEMBRANE PROTEIN YEBZ"/>
    <property type="match status" value="1"/>
</dbReference>
<dbReference type="OrthoDB" id="9796814at2"/>
<dbReference type="InterPro" id="IPR032694">
    <property type="entry name" value="CopC/D"/>
</dbReference>
<dbReference type="GO" id="GO:0046688">
    <property type="term" value="P:response to copper ion"/>
    <property type="evidence" value="ECO:0007669"/>
    <property type="project" value="InterPro"/>
</dbReference>
<evidence type="ECO:0000256" key="5">
    <source>
        <dbReference type="ARBA" id="ARBA00022764"/>
    </source>
</evidence>
<dbReference type="AlphaFoldDB" id="A0A1Q9ANW0"/>
<evidence type="ECO:0000256" key="7">
    <source>
        <dbReference type="SAM" id="SignalP"/>
    </source>
</evidence>
<dbReference type="InterPro" id="IPR014756">
    <property type="entry name" value="Ig_E-set"/>
</dbReference>
<evidence type="ECO:0000313" key="10">
    <source>
        <dbReference type="Proteomes" id="UP000186143"/>
    </source>
</evidence>
<dbReference type="STRING" id="1672749.BJF92_20980"/>
<evidence type="ECO:0000256" key="4">
    <source>
        <dbReference type="ARBA" id="ARBA00022729"/>
    </source>
</evidence>
<comment type="caution">
    <text evidence="9">The sequence shown here is derived from an EMBL/GenBank/DDBJ whole genome shotgun (WGS) entry which is preliminary data.</text>
</comment>
<dbReference type="InterPro" id="IPR047685">
    <property type="entry name" value="CopC-like"/>
</dbReference>
<evidence type="ECO:0000256" key="6">
    <source>
        <dbReference type="ARBA" id="ARBA00023008"/>
    </source>
</evidence>
<keyword evidence="3" id="KW-0479">Metal-binding</keyword>
<evidence type="ECO:0000313" key="9">
    <source>
        <dbReference type="EMBL" id="OLP56987.1"/>
    </source>
</evidence>
<dbReference type="GO" id="GO:0006825">
    <property type="term" value="P:copper ion transport"/>
    <property type="evidence" value="ECO:0007669"/>
    <property type="project" value="InterPro"/>
</dbReference>
<dbReference type="GO" id="GO:0042597">
    <property type="term" value="C:periplasmic space"/>
    <property type="evidence" value="ECO:0007669"/>
    <property type="project" value="UniProtKB-SubCell"/>
</dbReference>
<dbReference type="InterPro" id="IPR014755">
    <property type="entry name" value="Cu-Rt/internalin_Ig-like"/>
</dbReference>
<dbReference type="Pfam" id="PF04234">
    <property type="entry name" value="CopC"/>
    <property type="match status" value="1"/>
</dbReference>
<feature type="domain" description="CopC" evidence="8">
    <location>
        <begin position="36"/>
        <end position="131"/>
    </location>
</feature>
<proteinExistence type="inferred from homology"/>
<dbReference type="GO" id="GO:0005507">
    <property type="term" value="F:copper ion binding"/>
    <property type="evidence" value="ECO:0007669"/>
    <property type="project" value="InterPro"/>
</dbReference>
<evidence type="ECO:0000256" key="2">
    <source>
        <dbReference type="ARBA" id="ARBA00010509"/>
    </source>
</evidence>
<feature type="chain" id="PRO_5012615784" description="CopC domain-containing protein" evidence="7">
    <location>
        <begin position="31"/>
        <end position="133"/>
    </location>
</feature>
<protein>
    <recommendedName>
        <fullName evidence="8">CopC domain-containing protein</fullName>
    </recommendedName>
</protein>
<accession>A0A1Q9ANW0</accession>
<dbReference type="Gene3D" id="2.60.40.1220">
    <property type="match status" value="1"/>
</dbReference>
<feature type="signal peptide" evidence="7">
    <location>
        <begin position="1"/>
        <end position="30"/>
    </location>
</feature>
<comment type="subcellular location">
    <subcellularLocation>
        <location evidence="1">Periplasm</location>
    </subcellularLocation>
</comment>
<organism evidence="9 10">
    <name type="scientific">Xaviernesmea rhizosphaerae</name>
    <dbReference type="NCBI Taxonomy" id="1672749"/>
    <lineage>
        <taxon>Bacteria</taxon>
        <taxon>Pseudomonadati</taxon>
        <taxon>Pseudomonadota</taxon>
        <taxon>Alphaproteobacteria</taxon>
        <taxon>Hyphomicrobiales</taxon>
        <taxon>Rhizobiaceae</taxon>
        <taxon>Rhizobium/Agrobacterium group</taxon>
        <taxon>Xaviernesmea</taxon>
    </lineage>
</organism>
<keyword evidence="4 7" id="KW-0732">Signal</keyword>
<dbReference type="Proteomes" id="UP000186143">
    <property type="component" value="Unassembled WGS sequence"/>
</dbReference>
<dbReference type="InterPro" id="IPR007348">
    <property type="entry name" value="CopC_dom"/>
</dbReference>
<gene>
    <name evidence="9" type="ORF">BJF92_20980</name>
</gene>
<dbReference type="PANTHER" id="PTHR34820:SF4">
    <property type="entry name" value="INNER MEMBRANE PROTEIN YEBZ"/>
    <property type="match status" value="1"/>
</dbReference>
<dbReference type="SUPFAM" id="SSF81296">
    <property type="entry name" value="E set domains"/>
    <property type="match status" value="1"/>
</dbReference>
<keyword evidence="6" id="KW-0186">Copper</keyword>
<name>A0A1Q9ANW0_9HYPH</name>
<sequence>MRSTPRSAFSRPFIALIALTLSAAVAPLGAAPALAHAHLQAASPADKASVTTSPEAITLTFSEALSLALSGITLTAEGKGAMTTGAARLGPDGKSLTVPLTAPLAPGAYQVDWHVLSVDGHKTRGTLHFTVAP</sequence>
<reference evidence="9 10" key="1">
    <citation type="submission" date="2016-09" db="EMBL/GenBank/DDBJ databases">
        <title>Rhizobium sp. nov., a novel species isolated from the rice rhizosphere.</title>
        <authorList>
            <person name="Zhao J."/>
            <person name="Zhang X."/>
        </authorList>
    </citation>
    <scope>NUCLEOTIDE SEQUENCE [LARGE SCALE GENOMIC DNA]</scope>
    <source>
        <strain evidence="9 10">MH17</strain>
    </source>
</reference>
<evidence type="ECO:0000256" key="3">
    <source>
        <dbReference type="ARBA" id="ARBA00022723"/>
    </source>
</evidence>
<comment type="similarity">
    <text evidence="2">Belongs to the CopC family.</text>
</comment>
<dbReference type="RefSeq" id="WP_075633341.1">
    <property type="nucleotide sequence ID" value="NZ_MKIO01000020.1"/>
</dbReference>
<dbReference type="NCBIfam" id="NF033814">
    <property type="entry name" value="copper_CopC"/>
    <property type="match status" value="1"/>
</dbReference>
<dbReference type="GO" id="GO:0005886">
    <property type="term" value="C:plasma membrane"/>
    <property type="evidence" value="ECO:0007669"/>
    <property type="project" value="TreeGrafter"/>
</dbReference>